<keyword evidence="3" id="KW-1185">Reference proteome</keyword>
<sequence length="72" mass="8074">MEFRPPRERKTAANPITVTQVAKEPPQTRVETELRTVTVEKPILSTKANTYTGEPPQAMKPATEKPIERVTS</sequence>
<dbReference type="Proteomes" id="UP001313282">
    <property type="component" value="Unassembled WGS sequence"/>
</dbReference>
<feature type="region of interest" description="Disordered" evidence="1">
    <location>
        <begin position="45"/>
        <end position="72"/>
    </location>
</feature>
<feature type="compositionally biased region" description="Basic and acidic residues" evidence="1">
    <location>
        <begin position="62"/>
        <end position="72"/>
    </location>
</feature>
<organism evidence="2 3">
    <name type="scientific">Orbilia javanica</name>
    <dbReference type="NCBI Taxonomy" id="47235"/>
    <lineage>
        <taxon>Eukaryota</taxon>
        <taxon>Fungi</taxon>
        <taxon>Dikarya</taxon>
        <taxon>Ascomycota</taxon>
        <taxon>Pezizomycotina</taxon>
        <taxon>Orbiliomycetes</taxon>
        <taxon>Orbiliales</taxon>
        <taxon>Orbiliaceae</taxon>
        <taxon>Orbilia</taxon>
    </lineage>
</organism>
<gene>
    <name evidence="2" type="ORF">TWF718_000404</name>
</gene>
<name>A0AAN8N7Z3_9PEZI</name>
<dbReference type="EMBL" id="JAVHNR010000001">
    <property type="protein sequence ID" value="KAK6356030.1"/>
    <property type="molecule type" value="Genomic_DNA"/>
</dbReference>
<protein>
    <submittedName>
        <fullName evidence="2">Uncharacterized protein</fullName>
    </submittedName>
</protein>
<proteinExistence type="predicted"/>
<evidence type="ECO:0000256" key="1">
    <source>
        <dbReference type="SAM" id="MobiDB-lite"/>
    </source>
</evidence>
<comment type="caution">
    <text evidence="2">The sequence shown here is derived from an EMBL/GenBank/DDBJ whole genome shotgun (WGS) entry which is preliminary data.</text>
</comment>
<evidence type="ECO:0000313" key="3">
    <source>
        <dbReference type="Proteomes" id="UP001313282"/>
    </source>
</evidence>
<dbReference type="AlphaFoldDB" id="A0AAN8N7Z3"/>
<accession>A0AAN8N7Z3</accession>
<evidence type="ECO:0000313" key="2">
    <source>
        <dbReference type="EMBL" id="KAK6356030.1"/>
    </source>
</evidence>
<reference evidence="2 3" key="1">
    <citation type="submission" date="2019-10" db="EMBL/GenBank/DDBJ databases">
        <authorList>
            <person name="Palmer J.M."/>
        </authorList>
    </citation>
    <scope>NUCLEOTIDE SEQUENCE [LARGE SCALE GENOMIC DNA]</scope>
    <source>
        <strain evidence="2 3">TWF718</strain>
    </source>
</reference>